<dbReference type="Proteomes" id="UP001476950">
    <property type="component" value="Unassembled WGS sequence"/>
</dbReference>
<dbReference type="EMBL" id="JAMPLM010000032">
    <property type="protein sequence ID" value="MEP1061331.1"/>
    <property type="molecule type" value="Genomic_DNA"/>
</dbReference>
<comment type="caution">
    <text evidence="3">The sequence shown here is derived from an EMBL/GenBank/DDBJ whole genome shotgun (WGS) entry which is preliminary data.</text>
</comment>
<evidence type="ECO:0000256" key="1">
    <source>
        <dbReference type="SAM" id="MobiDB-lite"/>
    </source>
</evidence>
<gene>
    <name evidence="3" type="ORF">NDI38_23145</name>
</gene>
<feature type="region of interest" description="Disordered" evidence="1">
    <location>
        <begin position="47"/>
        <end position="70"/>
    </location>
</feature>
<evidence type="ECO:0000256" key="2">
    <source>
        <dbReference type="SAM" id="SignalP"/>
    </source>
</evidence>
<name>A0ABV0KQ13_9CYAN</name>
<proteinExistence type="predicted"/>
<evidence type="ECO:0000313" key="3">
    <source>
        <dbReference type="EMBL" id="MEP1061331.1"/>
    </source>
</evidence>
<sequence>MLRLRKSAFTRQVAGALTTIALGLLMTASSAWAQAPDQKTIQSTQIIFNDPTPPQQGSPSGRQRGGASRGPCRQFEALTALVPTHKGFVWGQTVSDRPTFWFYLPNALTEKTPIEFVVQDAADNYIYNTRITAPDTKPGLIRLPIPATAKALEVGKAYTWTLSVYCDPAKPSSSVFVSGMVQRVASDATLHNRLKAATPLEQVRLYAEKGIWYNAVDTLAELYRMKPSDHQLTSTWITLLKQAKLGNLTTAPFSPCCTPKW</sequence>
<reference evidence="3 4" key="1">
    <citation type="submission" date="2022-04" db="EMBL/GenBank/DDBJ databases">
        <title>Positive selection, recombination, and allopatry shape intraspecific diversity of widespread and dominant cyanobacteria.</title>
        <authorList>
            <person name="Wei J."/>
            <person name="Shu W."/>
            <person name="Hu C."/>
        </authorList>
    </citation>
    <scope>NUCLEOTIDE SEQUENCE [LARGE SCALE GENOMIC DNA]</scope>
    <source>
        <strain evidence="3 4">AS-A4</strain>
    </source>
</reference>
<evidence type="ECO:0000313" key="4">
    <source>
        <dbReference type="Proteomes" id="UP001476950"/>
    </source>
</evidence>
<dbReference type="Pfam" id="PF06051">
    <property type="entry name" value="DUF928"/>
    <property type="match status" value="1"/>
</dbReference>
<organism evidence="3 4">
    <name type="scientific">Stenomitos frigidus AS-A4</name>
    <dbReference type="NCBI Taxonomy" id="2933935"/>
    <lineage>
        <taxon>Bacteria</taxon>
        <taxon>Bacillati</taxon>
        <taxon>Cyanobacteriota</taxon>
        <taxon>Cyanophyceae</taxon>
        <taxon>Leptolyngbyales</taxon>
        <taxon>Leptolyngbyaceae</taxon>
        <taxon>Stenomitos</taxon>
    </lineage>
</organism>
<feature type="signal peptide" evidence="2">
    <location>
        <begin position="1"/>
        <end position="33"/>
    </location>
</feature>
<dbReference type="InterPro" id="IPR010328">
    <property type="entry name" value="DUF928"/>
</dbReference>
<feature type="chain" id="PRO_5046631775" evidence="2">
    <location>
        <begin position="34"/>
        <end position="261"/>
    </location>
</feature>
<dbReference type="RefSeq" id="WP_190449689.1">
    <property type="nucleotide sequence ID" value="NZ_JAMPLM010000032.1"/>
</dbReference>
<keyword evidence="4" id="KW-1185">Reference proteome</keyword>
<accession>A0ABV0KQ13</accession>
<protein>
    <submittedName>
        <fullName evidence="3">DUF928 domain-containing protein</fullName>
    </submittedName>
</protein>
<keyword evidence="2" id="KW-0732">Signal</keyword>